<gene>
    <name evidence="1" type="ORF">ACFSYC_09210</name>
</gene>
<comment type="caution">
    <text evidence="1">The sequence shown here is derived from an EMBL/GenBank/DDBJ whole genome shotgun (WGS) entry which is preliminary data.</text>
</comment>
<reference evidence="2" key="1">
    <citation type="journal article" date="2019" name="Int. J. Syst. Evol. Microbiol.">
        <title>The Global Catalogue of Microorganisms (GCM) 10K type strain sequencing project: providing services to taxonomists for standard genome sequencing and annotation.</title>
        <authorList>
            <consortium name="The Broad Institute Genomics Platform"/>
            <consortium name="The Broad Institute Genome Sequencing Center for Infectious Disease"/>
            <person name="Wu L."/>
            <person name="Ma J."/>
        </authorList>
    </citation>
    <scope>NUCLEOTIDE SEQUENCE [LARGE SCALE GENOMIC DNA]</scope>
    <source>
        <strain evidence="2">KCTC 52232</strain>
    </source>
</reference>
<protein>
    <recommendedName>
        <fullName evidence="3">Lipocalin-like protein</fullName>
    </recommendedName>
</protein>
<organism evidence="1 2">
    <name type="scientific">Mucilaginibacter antarcticus</name>
    <dbReference type="NCBI Taxonomy" id="1855725"/>
    <lineage>
        <taxon>Bacteria</taxon>
        <taxon>Pseudomonadati</taxon>
        <taxon>Bacteroidota</taxon>
        <taxon>Sphingobacteriia</taxon>
        <taxon>Sphingobacteriales</taxon>
        <taxon>Sphingobacteriaceae</taxon>
        <taxon>Mucilaginibacter</taxon>
    </lineage>
</organism>
<evidence type="ECO:0008006" key="3">
    <source>
        <dbReference type="Google" id="ProtNLM"/>
    </source>
</evidence>
<evidence type="ECO:0000313" key="1">
    <source>
        <dbReference type="EMBL" id="MFD2864864.1"/>
    </source>
</evidence>
<keyword evidence="2" id="KW-1185">Reference proteome</keyword>
<proteinExistence type="predicted"/>
<dbReference type="Proteomes" id="UP001597601">
    <property type="component" value="Unassembled WGS sequence"/>
</dbReference>
<dbReference type="RefSeq" id="WP_377126123.1">
    <property type="nucleotide sequence ID" value="NZ_JBHUHN010000001.1"/>
</dbReference>
<accession>A0ABW5XM91</accession>
<dbReference type="EMBL" id="JBHUON010000009">
    <property type="protein sequence ID" value="MFD2864864.1"/>
    <property type="molecule type" value="Genomic_DNA"/>
</dbReference>
<sequence length="168" mass="18685">MKYKLPFTLIFGLLAINLLVNSCKKEQRNTLPTLLTTGGAWQLASVQYTILVGDTVKLDTALNIDCDTTQIFTFTADNNCTYTNFNCKVQPTARGKWQLSQNRLFLNSTVVCQDTTAAGSSTPFSNAQIVNLGEYSLVLRTGDLQNFNNGARRKVIRYGFVRQKASVQ</sequence>
<name>A0ABW5XM91_9SPHI</name>
<evidence type="ECO:0000313" key="2">
    <source>
        <dbReference type="Proteomes" id="UP001597601"/>
    </source>
</evidence>